<feature type="transmembrane region" description="Helical" evidence="1">
    <location>
        <begin position="138"/>
        <end position="157"/>
    </location>
</feature>
<sequence>MAGSRLLRLTPVFGAAVVGIYLIGYGQMRFVTVPTVFLPGEDDTEFLNIVTEVVAGPIAFACVFFTLSALAFWRLAAARPTARVLLVAGLLTPPYLLGLYLVGDANPAHRLMWLEPDAYTGREVGPEEFVLGWSPPTLTAVLAAAAIAQIWGVLRLARGLGVTPSPHVARLLFLQPVWYAAYLAVCSFDIWFTSVTARPASPDEVAWGGMPEGLVRDAWSMLPAVAITMAVMSAAIVAMGVAARRGSARLRVLTAMVTPFNMLGLTVLAAAGPLGPIGPYPGVAAEIRPFWHVPLLTALAGGAMVSYLYVMRRSAASTQSLSAPAGGSN</sequence>
<evidence type="ECO:0000313" key="2">
    <source>
        <dbReference type="EMBL" id="AQZ63010.1"/>
    </source>
</evidence>
<dbReference type="AlphaFoldDB" id="A0A1U9ZYK0"/>
<feature type="transmembrane region" description="Helical" evidence="1">
    <location>
        <begin position="7"/>
        <end position="26"/>
    </location>
</feature>
<dbReference type="EMBL" id="CP017717">
    <property type="protein sequence ID" value="AQZ63010.1"/>
    <property type="molecule type" value="Genomic_DNA"/>
</dbReference>
<keyword evidence="1" id="KW-1133">Transmembrane helix</keyword>
<dbReference type="KEGG" id="noa:BKM31_17465"/>
<feature type="transmembrane region" description="Helical" evidence="1">
    <location>
        <begin position="177"/>
        <end position="198"/>
    </location>
</feature>
<keyword evidence="3" id="KW-1185">Reference proteome</keyword>
<feature type="transmembrane region" description="Helical" evidence="1">
    <location>
        <begin position="291"/>
        <end position="310"/>
    </location>
</feature>
<evidence type="ECO:0000313" key="3">
    <source>
        <dbReference type="Proteomes" id="UP000190797"/>
    </source>
</evidence>
<organism evidence="2 3">
    <name type="scientific">[Actinomadura] parvosata subsp. kistnae</name>
    <dbReference type="NCBI Taxonomy" id="1909395"/>
    <lineage>
        <taxon>Bacteria</taxon>
        <taxon>Bacillati</taxon>
        <taxon>Actinomycetota</taxon>
        <taxon>Actinomycetes</taxon>
        <taxon>Streptosporangiales</taxon>
        <taxon>Streptosporangiaceae</taxon>
        <taxon>Nonomuraea</taxon>
    </lineage>
</organism>
<feature type="transmembrane region" description="Helical" evidence="1">
    <location>
        <begin position="218"/>
        <end position="243"/>
    </location>
</feature>
<protein>
    <submittedName>
        <fullName evidence="2">Uncharacterized protein</fullName>
    </submittedName>
</protein>
<dbReference type="Proteomes" id="UP000190797">
    <property type="component" value="Chromosome"/>
</dbReference>
<feature type="transmembrane region" description="Helical" evidence="1">
    <location>
        <begin position="46"/>
        <end position="72"/>
    </location>
</feature>
<feature type="transmembrane region" description="Helical" evidence="1">
    <location>
        <begin position="250"/>
        <end position="271"/>
    </location>
</feature>
<proteinExistence type="predicted"/>
<feature type="transmembrane region" description="Helical" evidence="1">
    <location>
        <begin position="84"/>
        <end position="103"/>
    </location>
</feature>
<keyword evidence="1" id="KW-0472">Membrane</keyword>
<keyword evidence="1" id="KW-0812">Transmembrane</keyword>
<accession>A0A1U9ZYK0</accession>
<dbReference type="RefSeq" id="WP_080039199.1">
    <property type="nucleotide sequence ID" value="NZ_CP017717.1"/>
</dbReference>
<name>A0A1U9ZYK0_9ACTN</name>
<evidence type="ECO:0000256" key="1">
    <source>
        <dbReference type="SAM" id="Phobius"/>
    </source>
</evidence>
<gene>
    <name evidence="2" type="ORF">BKM31_17465</name>
</gene>
<reference evidence="3" key="1">
    <citation type="journal article" date="2017" name="Med. Chem. Commun.">
        <title>Nonomuraea sp. ATCC 55076 harbours the largest actinomycete chromosome to date and the kistamicin biosynthetic gene cluster.</title>
        <authorList>
            <person name="Nazari B."/>
            <person name="Forneris C.C."/>
            <person name="Gibson M.I."/>
            <person name="Moon K."/>
            <person name="Schramma K.R."/>
            <person name="Seyedsayamdost M.R."/>
        </authorList>
    </citation>
    <scope>NUCLEOTIDE SEQUENCE [LARGE SCALE GENOMIC DNA]</scope>
    <source>
        <strain evidence="3">ATCC 55076</strain>
    </source>
</reference>